<evidence type="ECO:0000256" key="2">
    <source>
        <dbReference type="SAM" id="Phobius"/>
    </source>
</evidence>
<dbReference type="InterPro" id="IPR001036">
    <property type="entry name" value="Acrflvin-R"/>
</dbReference>
<dbReference type="Gene3D" id="3.30.70.1430">
    <property type="entry name" value="Multidrug efflux transporter AcrB pore domain"/>
    <property type="match status" value="2"/>
</dbReference>
<feature type="transmembrane region" description="Helical" evidence="2">
    <location>
        <begin position="924"/>
        <end position="946"/>
    </location>
</feature>
<dbReference type="Pfam" id="PF00873">
    <property type="entry name" value="ACR_tran"/>
    <property type="match status" value="1"/>
</dbReference>
<organism evidence="3 4">
    <name type="scientific">Niastella koreensis</name>
    <dbReference type="NCBI Taxonomy" id="354356"/>
    <lineage>
        <taxon>Bacteria</taxon>
        <taxon>Pseudomonadati</taxon>
        <taxon>Bacteroidota</taxon>
        <taxon>Chitinophagia</taxon>
        <taxon>Chitinophagales</taxon>
        <taxon>Chitinophagaceae</taxon>
        <taxon>Niastella</taxon>
    </lineage>
</organism>
<dbReference type="Gene3D" id="1.20.1640.10">
    <property type="entry name" value="Multidrug efflux transporter AcrB transmembrane domain"/>
    <property type="match status" value="2"/>
</dbReference>
<gene>
    <name evidence="3" type="ORF">A4D02_24170</name>
</gene>
<dbReference type="EMBL" id="LWBO01000004">
    <property type="protein sequence ID" value="OQP52292.1"/>
    <property type="molecule type" value="Genomic_DNA"/>
</dbReference>
<feature type="transmembrane region" description="Helical" evidence="2">
    <location>
        <begin position="1032"/>
        <end position="1055"/>
    </location>
</feature>
<dbReference type="PRINTS" id="PR00702">
    <property type="entry name" value="ACRIFLAVINRP"/>
</dbReference>
<dbReference type="InterPro" id="IPR027463">
    <property type="entry name" value="AcrB_DN_DC_subdom"/>
</dbReference>
<feature type="region of interest" description="Disordered" evidence="1">
    <location>
        <begin position="1068"/>
        <end position="1091"/>
    </location>
</feature>
<dbReference type="SUPFAM" id="SSF82866">
    <property type="entry name" value="Multidrug efflux transporter AcrB transmembrane domain"/>
    <property type="match status" value="2"/>
</dbReference>
<sequence>MSLVSSALKKPIANIVIFVSLLFFSVLAALKMPVDIFPKLNLPTIYVIESYGGMSAQQMEGFFSTRLMDQFLYVNGVKSISTKNIQGLTMLKLSFYEKTDMAEASAQVALQVNRAMKFFPPGALPPQVVRFDASSLPVGQLVISSKTRSLKEIYDLAATRIRPSFATVAGLSAPPPFGANSRAITINVEPDKLRSYNLTPDEVVAALAKFNVMSPSGNLRLDNTMYVTTINTLIKDVTEFGDIPVLTKNGVPVLIKDVARVADAADVTVDYALINGKRSVYIPVVKTADASTWQVVKDLKAKLPDIQSLLPDDVKVTYEFDQSVFVINAVKSLATEGGLGALLTGLMVLLFLRDLRSSLIVIITIPVSISIGLLLLSLFGQTINIMTLSGLALAIGILVDQATVTIENIHQHLEMGKNKRQAIYDACEEIAFPLFLILLCILAVFAPSFLMTGVPKAMFLPLSLSIGFTMIVSYIAAQTLVPILSNWLIKAERYQHYHHGAVHAHAGQALDSGEMKQVTGHLENEYKQPEKNDLFERVKLRYMHFLQRGMKRRKVTVVTYLVLVFAMAAVAFVVIGKDMMPKLNNGQFQIRIKAPDGTRLERTEEKMRQVLQVIDTTVNHHVKISSAYVGIIPSSYGSSNLYIFNTGTHEAVLQVNLDEDYKVNLDELKDALRKNIHQKVPDVRIQFEPIDMTEKIMSQGASTPIEVRVAGKNMQDIEQFATKILDSLKAIPYLRDVQIAQPLRFPVVSISIDRLKAAQFGLNVQDIARSVTASTSSSRFSEKNQWLDEDKAYTYQVQVQIPEYVMNNMDELKEIPLIKGQSSPVLGDIATFKTTYVPGEYDRSGPRRFLTINANIFKKDLGVATTDVQRVLREVGTPPKGVIAEVRGMSSLLTETLSSLQSGLMFAVLVMFLLLAANYQSFKLSLTVLSTVPAVIVGSLVALLLTGSTLNLQSYMGMIMSTGVSVANAILIVTNAEKLRLEYRDATKAAVTSAGIRLRPILMTSFAMIAGMIPMASGMGEAGEQSAPLGRAVIGGLAASTLAALLILPQVFAWMQRKASYKSPSLMPETEHVDHPMNGKLNPTINTTINS</sequence>
<dbReference type="RefSeq" id="WP_014220339.1">
    <property type="nucleotide sequence ID" value="NZ_LWBO01000004.1"/>
</dbReference>
<feature type="transmembrane region" description="Helical" evidence="2">
    <location>
        <begin position="430"/>
        <end position="450"/>
    </location>
</feature>
<feature type="transmembrane region" description="Helical" evidence="2">
    <location>
        <begin position="899"/>
        <end position="917"/>
    </location>
</feature>
<evidence type="ECO:0000313" key="3">
    <source>
        <dbReference type="EMBL" id="OQP52292.1"/>
    </source>
</evidence>
<dbReference type="Gene3D" id="3.30.2090.10">
    <property type="entry name" value="Multidrug efflux transporter AcrB TolC docking domain, DN and DC subdomains"/>
    <property type="match status" value="2"/>
</dbReference>
<dbReference type="PANTHER" id="PTHR32063:SF8">
    <property type="entry name" value="CATION EFFLUX PROTEIN"/>
    <property type="match status" value="1"/>
</dbReference>
<reference evidence="3 4" key="1">
    <citation type="submission" date="2016-04" db="EMBL/GenBank/DDBJ databases">
        <authorList>
            <person name="Chen L."/>
            <person name="Zhuang W."/>
            <person name="Wang G."/>
        </authorList>
    </citation>
    <scope>NUCLEOTIDE SEQUENCE [LARGE SCALE GENOMIC DNA]</scope>
    <source>
        <strain evidence="4">GR20</strain>
    </source>
</reference>
<dbReference type="SUPFAM" id="SSF82714">
    <property type="entry name" value="Multidrug efflux transporter AcrB TolC docking domain, DN and DC subdomains"/>
    <property type="match status" value="2"/>
</dbReference>
<keyword evidence="2" id="KW-0472">Membrane</keyword>
<keyword evidence="2" id="KW-0812">Transmembrane</keyword>
<evidence type="ECO:0000313" key="4">
    <source>
        <dbReference type="Proteomes" id="UP000192277"/>
    </source>
</evidence>
<feature type="transmembrane region" description="Helical" evidence="2">
    <location>
        <begin position="12"/>
        <end position="30"/>
    </location>
</feature>
<feature type="transmembrane region" description="Helical" evidence="2">
    <location>
        <begin position="359"/>
        <end position="379"/>
    </location>
</feature>
<dbReference type="Gene3D" id="3.30.70.1440">
    <property type="entry name" value="Multidrug efflux transporter AcrB pore domain"/>
    <property type="match status" value="1"/>
</dbReference>
<feature type="transmembrane region" description="Helical" evidence="2">
    <location>
        <begin position="952"/>
        <end position="974"/>
    </location>
</feature>
<keyword evidence="4" id="KW-1185">Reference proteome</keyword>
<dbReference type="SUPFAM" id="SSF82693">
    <property type="entry name" value="Multidrug efflux transporter AcrB pore domain, PN1, PN2, PC1 and PC2 subdomains"/>
    <property type="match status" value="2"/>
</dbReference>
<dbReference type="Proteomes" id="UP000192277">
    <property type="component" value="Unassembled WGS sequence"/>
</dbReference>
<feature type="compositionally biased region" description="Polar residues" evidence="1">
    <location>
        <begin position="1081"/>
        <end position="1091"/>
    </location>
</feature>
<protein>
    <submittedName>
        <fullName evidence="3">Acriflavin resistance protein</fullName>
    </submittedName>
</protein>
<keyword evidence="2" id="KW-1133">Transmembrane helix</keyword>
<evidence type="ECO:0000256" key="1">
    <source>
        <dbReference type="SAM" id="MobiDB-lite"/>
    </source>
</evidence>
<proteinExistence type="predicted"/>
<accession>A0ABX3P1B8</accession>
<dbReference type="PANTHER" id="PTHR32063">
    <property type="match status" value="1"/>
</dbReference>
<feature type="transmembrane region" description="Helical" evidence="2">
    <location>
        <begin position="1001"/>
        <end position="1020"/>
    </location>
</feature>
<dbReference type="Gene3D" id="3.30.70.1320">
    <property type="entry name" value="Multidrug efflux transporter AcrB pore domain like"/>
    <property type="match status" value="1"/>
</dbReference>
<feature type="transmembrane region" description="Helical" evidence="2">
    <location>
        <begin position="555"/>
        <end position="575"/>
    </location>
</feature>
<feature type="transmembrane region" description="Helical" evidence="2">
    <location>
        <begin position="462"/>
        <end position="489"/>
    </location>
</feature>
<comment type="caution">
    <text evidence="3">The sequence shown here is derived from an EMBL/GenBank/DDBJ whole genome shotgun (WGS) entry which is preliminary data.</text>
</comment>
<name>A0ABX3P1B8_9BACT</name>